<dbReference type="KEGG" id="stha:NCTC11429_01801"/>
<dbReference type="AlphaFoldDB" id="A0A4U9V2U0"/>
<evidence type="ECO:0000313" key="1">
    <source>
        <dbReference type="EMBL" id="VTR37034.1"/>
    </source>
</evidence>
<name>A0A4U9V2U0_9SPHI</name>
<evidence type="ECO:0000313" key="2">
    <source>
        <dbReference type="Proteomes" id="UP000308196"/>
    </source>
</evidence>
<accession>A0A4U9V2U0</accession>
<reference evidence="1 2" key="1">
    <citation type="submission" date="2019-05" db="EMBL/GenBank/DDBJ databases">
        <authorList>
            <consortium name="Pathogen Informatics"/>
        </authorList>
    </citation>
    <scope>NUCLEOTIDE SEQUENCE [LARGE SCALE GENOMIC DNA]</scope>
    <source>
        <strain evidence="1 2">NCTC11429</strain>
    </source>
</reference>
<protein>
    <submittedName>
        <fullName evidence="1">Uncharacterized protein</fullName>
    </submittedName>
</protein>
<proteinExistence type="predicted"/>
<dbReference type="Proteomes" id="UP000308196">
    <property type="component" value="Chromosome"/>
</dbReference>
<dbReference type="EMBL" id="LR590484">
    <property type="protein sequence ID" value="VTR37034.1"/>
    <property type="molecule type" value="Genomic_DNA"/>
</dbReference>
<organism evidence="1 2">
    <name type="scientific">Sphingobacterium thalpophilum</name>
    <dbReference type="NCBI Taxonomy" id="259"/>
    <lineage>
        <taxon>Bacteria</taxon>
        <taxon>Pseudomonadati</taxon>
        <taxon>Bacteroidota</taxon>
        <taxon>Sphingobacteriia</taxon>
        <taxon>Sphingobacteriales</taxon>
        <taxon>Sphingobacteriaceae</taxon>
        <taxon>Sphingobacterium</taxon>
    </lineage>
</organism>
<gene>
    <name evidence="1" type="ORF">NCTC11429_01801</name>
</gene>
<sequence>MNISTSIISKTLLSNILNYEKIKIISQLIIFQTVINSYNAHMEQFNMKVFFHLCGDISYFSDKGSFYDPCLI</sequence>